<protein>
    <submittedName>
        <fullName evidence="2">Uncharacterized protein</fullName>
    </submittedName>
</protein>
<gene>
    <name evidence="2" type="ORF">GOODEAATRI_027239</name>
</gene>
<reference evidence="2 3" key="1">
    <citation type="submission" date="2021-06" db="EMBL/GenBank/DDBJ databases">
        <authorList>
            <person name="Palmer J.M."/>
        </authorList>
    </citation>
    <scope>NUCLEOTIDE SEQUENCE [LARGE SCALE GENOMIC DNA]</scope>
    <source>
        <strain evidence="2 3">GA_2019</strain>
        <tissue evidence="2">Muscle</tissue>
    </source>
</reference>
<sequence length="82" mass="8841">VELFAKKNPKQMLRRLEVFLKERQAGGVPRGTSPDPQAPQPSPSLGERGAKAGTGQGSRGKEMHFTGVCDLPPDMEGEARLI</sequence>
<evidence type="ECO:0000313" key="3">
    <source>
        <dbReference type="Proteomes" id="UP001476798"/>
    </source>
</evidence>
<feature type="non-terminal residue" evidence="2">
    <location>
        <position position="1"/>
    </location>
</feature>
<feature type="region of interest" description="Disordered" evidence="1">
    <location>
        <begin position="21"/>
        <end position="82"/>
    </location>
</feature>
<proteinExistence type="predicted"/>
<accession>A0ABV0NHB9</accession>
<organism evidence="2 3">
    <name type="scientific">Goodea atripinnis</name>
    <dbReference type="NCBI Taxonomy" id="208336"/>
    <lineage>
        <taxon>Eukaryota</taxon>
        <taxon>Metazoa</taxon>
        <taxon>Chordata</taxon>
        <taxon>Craniata</taxon>
        <taxon>Vertebrata</taxon>
        <taxon>Euteleostomi</taxon>
        <taxon>Actinopterygii</taxon>
        <taxon>Neopterygii</taxon>
        <taxon>Teleostei</taxon>
        <taxon>Neoteleostei</taxon>
        <taxon>Acanthomorphata</taxon>
        <taxon>Ovalentaria</taxon>
        <taxon>Atherinomorphae</taxon>
        <taxon>Cyprinodontiformes</taxon>
        <taxon>Goodeidae</taxon>
        <taxon>Goodea</taxon>
    </lineage>
</organism>
<evidence type="ECO:0000256" key="1">
    <source>
        <dbReference type="SAM" id="MobiDB-lite"/>
    </source>
</evidence>
<keyword evidence="3" id="KW-1185">Reference proteome</keyword>
<dbReference type="EMBL" id="JAHRIO010033515">
    <property type="protein sequence ID" value="MEQ2169632.1"/>
    <property type="molecule type" value="Genomic_DNA"/>
</dbReference>
<comment type="caution">
    <text evidence="2">The sequence shown here is derived from an EMBL/GenBank/DDBJ whole genome shotgun (WGS) entry which is preliminary data.</text>
</comment>
<evidence type="ECO:0000313" key="2">
    <source>
        <dbReference type="EMBL" id="MEQ2169632.1"/>
    </source>
</evidence>
<name>A0ABV0NHB9_9TELE</name>
<dbReference type="Proteomes" id="UP001476798">
    <property type="component" value="Unassembled WGS sequence"/>
</dbReference>